<accession>A0A085NBZ8</accession>
<dbReference type="Proteomes" id="UP000030758">
    <property type="component" value="Unassembled WGS sequence"/>
</dbReference>
<evidence type="ECO:0000313" key="1">
    <source>
        <dbReference type="EMBL" id="KFD51854.1"/>
    </source>
</evidence>
<dbReference type="EMBL" id="KL363234">
    <property type="protein sequence ID" value="KFD51854.1"/>
    <property type="molecule type" value="Genomic_DNA"/>
</dbReference>
<dbReference type="AlphaFoldDB" id="A0A085NBZ8"/>
<evidence type="ECO:0000313" key="2">
    <source>
        <dbReference type="EMBL" id="KFD66994.1"/>
    </source>
</evidence>
<reference evidence="2 3" key="1">
    <citation type="journal article" date="2014" name="Nat. Genet.">
        <title>Genome and transcriptome of the porcine whipworm Trichuris suis.</title>
        <authorList>
            <person name="Jex A.R."/>
            <person name="Nejsum P."/>
            <person name="Schwarz E.M."/>
            <person name="Hu L."/>
            <person name="Young N.D."/>
            <person name="Hall R.S."/>
            <person name="Korhonen P.K."/>
            <person name="Liao S."/>
            <person name="Thamsborg S."/>
            <person name="Xia J."/>
            <person name="Xu P."/>
            <person name="Wang S."/>
            <person name="Scheerlinck J.P."/>
            <person name="Hofmann A."/>
            <person name="Sternberg P.W."/>
            <person name="Wang J."/>
            <person name="Gasser R.B."/>
        </authorList>
    </citation>
    <scope>NUCLEOTIDE SEQUENCE [LARGE SCALE GENOMIC DNA]</scope>
    <source>
        <strain evidence="2">DCEP-RM93F</strain>
        <strain evidence="1">DCEP-RM93M</strain>
    </source>
</reference>
<dbReference type="Proteomes" id="UP000030764">
    <property type="component" value="Unassembled WGS sequence"/>
</dbReference>
<dbReference type="EMBL" id="KL367519">
    <property type="protein sequence ID" value="KFD66994.1"/>
    <property type="molecule type" value="Genomic_DNA"/>
</dbReference>
<keyword evidence="3" id="KW-1185">Reference proteome</keyword>
<sequence length="89" mass="9974">MIDNTAKIAEQHDLNLERERKFRAGLGGIPVLTGNYKTGKVITSKSRIQRLFSSQPIWTKADDEPQPPTFNLQKSLLSRCHGGSAMSYQ</sequence>
<name>A0A085NBZ8_9BILA</name>
<gene>
    <name evidence="1" type="ORF">M513_07183</name>
    <name evidence="2" type="ORF">M514_07183</name>
</gene>
<proteinExistence type="predicted"/>
<evidence type="ECO:0000313" key="3">
    <source>
        <dbReference type="Proteomes" id="UP000030764"/>
    </source>
</evidence>
<protein>
    <submittedName>
        <fullName evidence="2">Uncharacterized protein</fullName>
    </submittedName>
</protein>
<organism evidence="2">
    <name type="scientific">Trichuris suis</name>
    <name type="common">pig whipworm</name>
    <dbReference type="NCBI Taxonomy" id="68888"/>
    <lineage>
        <taxon>Eukaryota</taxon>
        <taxon>Metazoa</taxon>
        <taxon>Ecdysozoa</taxon>
        <taxon>Nematoda</taxon>
        <taxon>Enoplea</taxon>
        <taxon>Dorylaimia</taxon>
        <taxon>Trichinellida</taxon>
        <taxon>Trichuridae</taxon>
        <taxon>Trichuris</taxon>
    </lineage>
</organism>